<sequence>MRGMCDLWEPKISSRHATPYLKCHRLLTTWIRLRHDIDTTPVSTSHPGSKSARQLHRFTKPGTSTATNWQHAEVTLHQISAASARESAILAPRRHDEANVPRRHDAGSTSPMDLHDICTTPASLSYHIGTASTWERPTPALHRHDAGATSERYYHDVDWRHTDIALAPHLTPGLHLQAPVALCSTTSAAQDQLIAATLT</sequence>
<comment type="caution">
    <text evidence="1">The sequence shown here is derived from an EMBL/GenBank/DDBJ whole genome shotgun (WGS) entry which is preliminary data.</text>
</comment>
<reference evidence="1 2" key="1">
    <citation type="submission" date="2014-11" db="EMBL/GenBank/DDBJ databases">
        <title>Genetic blueprint of the zoonotic pathogen Toxocara canis.</title>
        <authorList>
            <person name="Zhu X.-Q."/>
            <person name="Korhonen P.K."/>
            <person name="Cai H."/>
            <person name="Young N.D."/>
            <person name="Nejsum P."/>
            <person name="von Samson-Himmelstjerna G."/>
            <person name="Boag P.R."/>
            <person name="Tan P."/>
            <person name="Li Q."/>
            <person name="Min J."/>
            <person name="Yang Y."/>
            <person name="Wang X."/>
            <person name="Fang X."/>
            <person name="Hall R.S."/>
            <person name="Hofmann A."/>
            <person name="Sternberg P.W."/>
            <person name="Jex A.R."/>
            <person name="Gasser R.B."/>
        </authorList>
    </citation>
    <scope>NUCLEOTIDE SEQUENCE [LARGE SCALE GENOMIC DNA]</scope>
    <source>
        <strain evidence="1">PN_DK_2014</strain>
    </source>
</reference>
<name>A0A0B2V7X0_TOXCA</name>
<evidence type="ECO:0000313" key="1">
    <source>
        <dbReference type="EMBL" id="KHN79536.1"/>
    </source>
</evidence>
<dbReference type="EMBL" id="JPKZ01001898">
    <property type="protein sequence ID" value="KHN79536.1"/>
    <property type="molecule type" value="Genomic_DNA"/>
</dbReference>
<protein>
    <submittedName>
        <fullName evidence="1">Uncharacterized protein</fullName>
    </submittedName>
</protein>
<organism evidence="1 2">
    <name type="scientific">Toxocara canis</name>
    <name type="common">Canine roundworm</name>
    <dbReference type="NCBI Taxonomy" id="6265"/>
    <lineage>
        <taxon>Eukaryota</taxon>
        <taxon>Metazoa</taxon>
        <taxon>Ecdysozoa</taxon>
        <taxon>Nematoda</taxon>
        <taxon>Chromadorea</taxon>
        <taxon>Rhabditida</taxon>
        <taxon>Spirurina</taxon>
        <taxon>Ascaridomorpha</taxon>
        <taxon>Ascaridoidea</taxon>
        <taxon>Toxocaridae</taxon>
        <taxon>Toxocara</taxon>
    </lineage>
</organism>
<dbReference type="AlphaFoldDB" id="A0A0B2V7X0"/>
<accession>A0A0B2V7X0</accession>
<keyword evidence="2" id="KW-1185">Reference proteome</keyword>
<proteinExistence type="predicted"/>
<evidence type="ECO:0000313" key="2">
    <source>
        <dbReference type="Proteomes" id="UP000031036"/>
    </source>
</evidence>
<gene>
    <name evidence="1" type="ORF">Tcan_03167</name>
</gene>
<dbReference type="Proteomes" id="UP000031036">
    <property type="component" value="Unassembled WGS sequence"/>
</dbReference>